<dbReference type="CDD" id="cd05269">
    <property type="entry name" value="TMR_SDR_a"/>
    <property type="match status" value="1"/>
</dbReference>
<keyword evidence="2" id="KW-0560">Oxidoreductase</keyword>
<proteinExistence type="predicted"/>
<comment type="caution">
    <text evidence="2">The sequence shown here is derived from an EMBL/GenBank/DDBJ whole genome shotgun (WGS) entry which is preliminary data.</text>
</comment>
<dbReference type="PANTHER" id="PTHR47129">
    <property type="entry name" value="QUINONE OXIDOREDUCTASE 2"/>
    <property type="match status" value="1"/>
</dbReference>
<accession>A0AAE3QNI9</accession>
<dbReference type="AlphaFoldDB" id="A0AAE3QNI9"/>
<dbReference type="EMBL" id="JASJOS010000002">
    <property type="protein sequence ID" value="MDJ1479979.1"/>
    <property type="molecule type" value="Genomic_DNA"/>
</dbReference>
<dbReference type="Gene3D" id="3.90.25.10">
    <property type="entry name" value="UDP-galactose 4-epimerase, domain 1"/>
    <property type="match status" value="1"/>
</dbReference>
<dbReference type="PANTHER" id="PTHR47129:SF1">
    <property type="entry name" value="NMRA-LIKE DOMAIN-CONTAINING PROTEIN"/>
    <property type="match status" value="1"/>
</dbReference>
<dbReference type="Proteomes" id="UP001241110">
    <property type="component" value="Unassembled WGS sequence"/>
</dbReference>
<dbReference type="Pfam" id="PF05368">
    <property type="entry name" value="NmrA"/>
    <property type="match status" value="1"/>
</dbReference>
<name>A0AAE3QNI9_9BACT</name>
<dbReference type="RefSeq" id="WP_313976549.1">
    <property type="nucleotide sequence ID" value="NZ_JASJOS010000002.1"/>
</dbReference>
<dbReference type="InterPro" id="IPR036291">
    <property type="entry name" value="NAD(P)-bd_dom_sf"/>
</dbReference>
<protein>
    <submittedName>
        <fullName evidence="2">SDR family oxidoreductase</fullName>
        <ecNumber evidence="2">1.6.5.2</ecNumber>
    </submittedName>
</protein>
<dbReference type="InterPro" id="IPR008030">
    <property type="entry name" value="NmrA-like"/>
</dbReference>
<feature type="domain" description="NmrA-like" evidence="1">
    <location>
        <begin position="1"/>
        <end position="284"/>
    </location>
</feature>
<dbReference type="GO" id="GO:0003955">
    <property type="term" value="F:NAD(P)H dehydrogenase (quinone) activity"/>
    <property type="evidence" value="ECO:0007669"/>
    <property type="project" value="UniProtKB-EC"/>
</dbReference>
<sequence>MKRMILVTGATGHLGGSIVKHLLTKIPADQIVVLVRDENKAADLKAAGVHIRIGDYHDPASLTGAFVNVEKAILVSSSDFNDRLGQHKNVIDAAKLAGVRHFVYTGVSMKDIHTSVLRDFMIDHFQTEEYVKDSGMKYTFMRHNLYAEMIPFYVGHQVLEKGIVFPAGEGRIPFALRDEMGEANANVLTTEGHEDRIYSIASEVDYSFQDIADILSELSGKRITYTNPDTTRFTESLKAAGLPNHIVQIASWFSTAMRNGDFDVPGTDLKNLLGRKPAGLKEYLQQTYLGV</sequence>
<evidence type="ECO:0000313" key="3">
    <source>
        <dbReference type="Proteomes" id="UP001241110"/>
    </source>
</evidence>
<reference evidence="2" key="1">
    <citation type="submission" date="2023-05" db="EMBL/GenBank/DDBJ databases">
        <authorList>
            <person name="Zhang X."/>
        </authorList>
    </citation>
    <scope>NUCLEOTIDE SEQUENCE</scope>
    <source>
        <strain evidence="2">YF14B1</strain>
    </source>
</reference>
<organism evidence="2 3">
    <name type="scientific">Xanthocytophaga flava</name>
    <dbReference type="NCBI Taxonomy" id="3048013"/>
    <lineage>
        <taxon>Bacteria</taxon>
        <taxon>Pseudomonadati</taxon>
        <taxon>Bacteroidota</taxon>
        <taxon>Cytophagia</taxon>
        <taxon>Cytophagales</taxon>
        <taxon>Rhodocytophagaceae</taxon>
        <taxon>Xanthocytophaga</taxon>
    </lineage>
</organism>
<dbReference type="Gene3D" id="3.40.50.720">
    <property type="entry name" value="NAD(P)-binding Rossmann-like Domain"/>
    <property type="match status" value="1"/>
</dbReference>
<dbReference type="SUPFAM" id="SSF51735">
    <property type="entry name" value="NAD(P)-binding Rossmann-fold domains"/>
    <property type="match status" value="1"/>
</dbReference>
<evidence type="ECO:0000259" key="1">
    <source>
        <dbReference type="Pfam" id="PF05368"/>
    </source>
</evidence>
<dbReference type="EC" id="1.6.5.2" evidence="2"/>
<gene>
    <name evidence="2" type="ORF">QNI16_05735</name>
</gene>
<evidence type="ECO:0000313" key="2">
    <source>
        <dbReference type="EMBL" id="MDJ1479979.1"/>
    </source>
</evidence>
<dbReference type="InterPro" id="IPR052718">
    <property type="entry name" value="NmrA-type_oxidoreductase"/>
</dbReference>